<evidence type="ECO:0000313" key="2">
    <source>
        <dbReference type="Proteomes" id="UP000327468"/>
    </source>
</evidence>
<accession>A0A5N5M3B0</accession>
<dbReference type="EMBL" id="VFJC01000016">
    <property type="protein sequence ID" value="KAB5548716.1"/>
    <property type="molecule type" value="Genomic_DNA"/>
</dbReference>
<gene>
    <name evidence="1" type="ORF">PHYPO_G00058770</name>
</gene>
<reference evidence="1 2" key="1">
    <citation type="submission" date="2019-06" db="EMBL/GenBank/DDBJ databases">
        <title>A chromosome-scale genome assembly of the striped catfish, Pangasianodon hypophthalmus.</title>
        <authorList>
            <person name="Wen M."/>
            <person name="Zahm M."/>
            <person name="Roques C."/>
            <person name="Cabau C."/>
            <person name="Klopp C."/>
            <person name="Donnadieu C."/>
            <person name="Jouanno E."/>
            <person name="Avarre J.-C."/>
            <person name="Campet M."/>
            <person name="Ha T.T.T."/>
            <person name="Dugue R."/>
            <person name="Lampietro C."/>
            <person name="Louis A."/>
            <person name="Herpin A."/>
            <person name="Echchiki A."/>
            <person name="Berthelot C."/>
            <person name="Parey E."/>
            <person name="Roest-Crollius H."/>
            <person name="Braasch I."/>
            <person name="Postlethwait J."/>
            <person name="Bobe J."/>
            <person name="Montfort J."/>
            <person name="Bouchez O."/>
            <person name="Begum T."/>
            <person name="Schartl M."/>
            <person name="Guiguen Y."/>
        </authorList>
    </citation>
    <scope>NUCLEOTIDE SEQUENCE [LARGE SCALE GENOMIC DNA]</scope>
    <source>
        <strain evidence="1 2">Indonesia</strain>
        <tissue evidence="1">Blood</tissue>
    </source>
</reference>
<dbReference type="Proteomes" id="UP000327468">
    <property type="component" value="Chromosome 15"/>
</dbReference>
<protein>
    <submittedName>
        <fullName evidence="1">Uncharacterized protein</fullName>
    </submittedName>
</protein>
<proteinExistence type="predicted"/>
<name>A0A5N5M3B0_PANHP</name>
<dbReference type="AlphaFoldDB" id="A0A5N5M3B0"/>
<keyword evidence="2" id="KW-1185">Reference proteome</keyword>
<comment type="caution">
    <text evidence="1">The sequence shown here is derived from an EMBL/GenBank/DDBJ whole genome shotgun (WGS) entry which is preliminary data.</text>
</comment>
<evidence type="ECO:0000313" key="1">
    <source>
        <dbReference type="EMBL" id="KAB5548716.1"/>
    </source>
</evidence>
<organism evidence="1 2">
    <name type="scientific">Pangasianodon hypophthalmus</name>
    <name type="common">Striped catfish</name>
    <name type="synonym">Helicophagus hypophthalmus</name>
    <dbReference type="NCBI Taxonomy" id="310915"/>
    <lineage>
        <taxon>Eukaryota</taxon>
        <taxon>Metazoa</taxon>
        <taxon>Chordata</taxon>
        <taxon>Craniata</taxon>
        <taxon>Vertebrata</taxon>
        <taxon>Euteleostomi</taxon>
        <taxon>Actinopterygii</taxon>
        <taxon>Neopterygii</taxon>
        <taxon>Teleostei</taxon>
        <taxon>Ostariophysi</taxon>
        <taxon>Siluriformes</taxon>
        <taxon>Pangasiidae</taxon>
        <taxon>Pangasianodon</taxon>
    </lineage>
</organism>
<sequence length="80" mass="8999">MLKNVQLLLSGEVLISAIRVHVQRHARVPLRLYVLITRNDSLNSGTPCLKCNSMGVGGFKVLCGWKWQQSRAHKISKLET</sequence>